<evidence type="ECO:0000256" key="3">
    <source>
        <dbReference type="ARBA" id="ARBA00022692"/>
    </source>
</evidence>
<evidence type="ECO:0000256" key="6">
    <source>
        <dbReference type="SAM" id="Coils"/>
    </source>
</evidence>
<organism evidence="8 9">
    <name type="scientific">Stenomitos frigidus AS-A4</name>
    <dbReference type="NCBI Taxonomy" id="2933935"/>
    <lineage>
        <taxon>Bacteria</taxon>
        <taxon>Bacillati</taxon>
        <taxon>Cyanobacteriota</taxon>
        <taxon>Cyanophyceae</taxon>
        <taxon>Leptolyngbyales</taxon>
        <taxon>Leptolyngbyaceae</taxon>
        <taxon>Stenomitos</taxon>
    </lineage>
</organism>
<dbReference type="NCBIfam" id="TIGR03794">
    <property type="entry name" value="NHLM_micro_HlyD"/>
    <property type="match status" value="1"/>
</dbReference>
<evidence type="ECO:0000259" key="7">
    <source>
        <dbReference type="PROSITE" id="PS50921"/>
    </source>
</evidence>
<feature type="coiled-coil region" evidence="6">
    <location>
        <begin position="106"/>
        <end position="162"/>
    </location>
</feature>
<gene>
    <name evidence="8" type="ORF">NDI38_28005</name>
</gene>
<evidence type="ECO:0000256" key="4">
    <source>
        <dbReference type="ARBA" id="ARBA00022989"/>
    </source>
</evidence>
<sequence length="481" mass="53252">MVAQKRELFRKESLDRLASPERLDQLMQVVNPKSWLPLACLGSLVASALVWSVYGRIPVTIEGRGALVYPSKVVSLQAKSAGQLVSLKVKVGDVVKKGDVLGAIDQSELRKQLQQQRTKLTELQFQDQAVGSLQGVRNTEERRSVQQQRQYLQQRRRELQELSPLLQTTSGGSIQEQRRSLQQKLRQTEAMAPILAERLRARQQLYAERIITNDVLLDAQVKDKENRDAIADIQAQLKQLAAKETEQEKSNRDNFTSIVDVEAKLKELDSREATLAQQDLEASTTRTKEIQEVQREIAKLELQLGNSSQIISQHNGRMLEIAVHPGQVLEPSTRIGSIDTEISSSNLVGMTYFSISDGKKVQPGMTIQITPQTVKRERFGGIVGTIDSVSTFPITTESAASIVGNPEVMKGLVADKQDGVIQVFAKLKPDTATASGYQWSSSKGPNLKISSGTTTTVRVTVEERAPITFVLPILRSTSGIF</sequence>
<dbReference type="PRINTS" id="PR01490">
    <property type="entry name" value="RTXTOXIND"/>
</dbReference>
<dbReference type="InterPro" id="IPR050739">
    <property type="entry name" value="MFP"/>
</dbReference>
<keyword evidence="6" id="KW-0175">Coiled coil</keyword>
<keyword evidence="9" id="KW-1185">Reference proteome</keyword>
<proteinExistence type="inferred from homology"/>
<protein>
    <submittedName>
        <fullName evidence="8">NHLP bacteriocin system secretion protein</fullName>
    </submittedName>
</protein>
<feature type="domain" description="ANTAR" evidence="7">
    <location>
        <begin position="106"/>
        <end position="167"/>
    </location>
</feature>
<accession>A0ABV0KTA4</accession>
<dbReference type="EMBL" id="JAMPLM010000057">
    <property type="protein sequence ID" value="MEP1062221.1"/>
    <property type="molecule type" value="Genomic_DNA"/>
</dbReference>
<name>A0ABV0KTA4_9CYAN</name>
<evidence type="ECO:0000313" key="9">
    <source>
        <dbReference type="Proteomes" id="UP001476950"/>
    </source>
</evidence>
<comment type="subcellular location">
    <subcellularLocation>
        <location evidence="1">Membrane</location>
        <topology evidence="1">Single-pass membrane protein</topology>
    </subcellularLocation>
</comment>
<dbReference type="PANTHER" id="PTHR30386">
    <property type="entry name" value="MEMBRANE FUSION SUBUNIT OF EMRAB-TOLC MULTIDRUG EFFLUX PUMP"/>
    <property type="match status" value="1"/>
</dbReference>
<keyword evidence="5" id="KW-0472">Membrane</keyword>
<evidence type="ECO:0000256" key="2">
    <source>
        <dbReference type="ARBA" id="ARBA00009477"/>
    </source>
</evidence>
<evidence type="ECO:0000256" key="1">
    <source>
        <dbReference type="ARBA" id="ARBA00004167"/>
    </source>
</evidence>
<evidence type="ECO:0000256" key="5">
    <source>
        <dbReference type="ARBA" id="ARBA00023136"/>
    </source>
</evidence>
<comment type="caution">
    <text evidence="8">The sequence shown here is derived from an EMBL/GenBank/DDBJ whole genome shotgun (WGS) entry which is preliminary data.</text>
</comment>
<evidence type="ECO:0000313" key="8">
    <source>
        <dbReference type="EMBL" id="MEP1062221.1"/>
    </source>
</evidence>
<dbReference type="PANTHER" id="PTHR30386:SF26">
    <property type="entry name" value="TRANSPORT PROTEIN COMB"/>
    <property type="match status" value="1"/>
</dbReference>
<dbReference type="InterPro" id="IPR022275">
    <property type="entry name" value="NHPM_bacteriocin_SS_HylD"/>
</dbReference>
<comment type="similarity">
    <text evidence="2">Belongs to the membrane fusion protein (MFP) (TC 8.A.1) family.</text>
</comment>
<keyword evidence="4" id="KW-1133">Transmembrane helix</keyword>
<keyword evidence="3" id="KW-0812">Transmembrane</keyword>
<feature type="coiled-coil region" evidence="6">
    <location>
        <begin position="230"/>
        <end position="310"/>
    </location>
</feature>
<dbReference type="RefSeq" id="WP_190452610.1">
    <property type="nucleotide sequence ID" value="NZ_JAMPLM010000057.1"/>
</dbReference>
<dbReference type="InterPro" id="IPR005561">
    <property type="entry name" value="ANTAR"/>
</dbReference>
<dbReference type="Gene3D" id="2.40.50.100">
    <property type="match status" value="1"/>
</dbReference>
<reference evidence="8 9" key="1">
    <citation type="submission" date="2022-04" db="EMBL/GenBank/DDBJ databases">
        <title>Positive selection, recombination, and allopatry shape intraspecific diversity of widespread and dominant cyanobacteria.</title>
        <authorList>
            <person name="Wei J."/>
            <person name="Shu W."/>
            <person name="Hu C."/>
        </authorList>
    </citation>
    <scope>NUCLEOTIDE SEQUENCE [LARGE SCALE GENOMIC DNA]</scope>
    <source>
        <strain evidence="8 9">AS-A4</strain>
    </source>
</reference>
<dbReference type="PROSITE" id="PS50921">
    <property type="entry name" value="ANTAR"/>
    <property type="match status" value="1"/>
</dbReference>
<dbReference type="Proteomes" id="UP001476950">
    <property type="component" value="Unassembled WGS sequence"/>
</dbReference>